<reference evidence="2 3" key="1">
    <citation type="submission" date="2019-05" db="EMBL/GenBank/DDBJ databases">
        <title>Another draft genome of Portunus trituberculatus and its Hox gene families provides insights of decapod evolution.</title>
        <authorList>
            <person name="Jeong J.-H."/>
            <person name="Song I."/>
            <person name="Kim S."/>
            <person name="Choi T."/>
            <person name="Kim D."/>
            <person name="Ryu S."/>
            <person name="Kim W."/>
        </authorList>
    </citation>
    <scope>NUCLEOTIDE SEQUENCE [LARGE SCALE GENOMIC DNA]</scope>
    <source>
        <tissue evidence="2">Muscle</tissue>
    </source>
</reference>
<dbReference type="AlphaFoldDB" id="A0A5B7EN67"/>
<name>A0A5B7EN67_PORTR</name>
<protein>
    <submittedName>
        <fullName evidence="2">Uncharacterized protein</fullName>
    </submittedName>
</protein>
<proteinExistence type="predicted"/>
<sequence>MACLAPPDACTADGRRESPGRGNDIPLQELPPRIPPKDSSSLAWQQSPRRVLSSIIIYKAEIRTLAHCCDSWSYEKETVGHGVHTRGDAGVQLESRQGLAAGDSPSLQPLWTQLLQRQNPHIFPSQLQSLNIPGLSLQSQGLPFSSLQNTFGSQTLASPLHTLRNQGLLGSPFSPLGAGLSGTQLLANPGLLGMLPTVNRLGRLGASSQLRGGQLGIVPSGLALHPLLAQSPARQDNLAPLLGLASLLSDEPGAHRHSPHTPNTRIQLTGSFSHRPHLPHYPHPLHRLLSLPTGTQGRLGEILDGRSPASLADRANLGNGVSRFGSPQATEFNRPPLPLSHTSQTEQPPALPLATATHRPTHNDGFRFPSK</sequence>
<accession>A0A5B7EN67</accession>
<feature type="region of interest" description="Disordered" evidence="1">
    <location>
        <begin position="1"/>
        <end position="42"/>
    </location>
</feature>
<dbReference type="EMBL" id="VSRR010003374">
    <property type="protein sequence ID" value="MPC35891.1"/>
    <property type="molecule type" value="Genomic_DNA"/>
</dbReference>
<keyword evidence="3" id="KW-1185">Reference proteome</keyword>
<feature type="region of interest" description="Disordered" evidence="1">
    <location>
        <begin position="315"/>
        <end position="371"/>
    </location>
</feature>
<evidence type="ECO:0000313" key="2">
    <source>
        <dbReference type="EMBL" id="MPC35891.1"/>
    </source>
</evidence>
<comment type="caution">
    <text evidence="2">The sequence shown here is derived from an EMBL/GenBank/DDBJ whole genome shotgun (WGS) entry which is preliminary data.</text>
</comment>
<evidence type="ECO:0000256" key="1">
    <source>
        <dbReference type="SAM" id="MobiDB-lite"/>
    </source>
</evidence>
<evidence type="ECO:0000313" key="3">
    <source>
        <dbReference type="Proteomes" id="UP000324222"/>
    </source>
</evidence>
<organism evidence="2 3">
    <name type="scientific">Portunus trituberculatus</name>
    <name type="common">Swimming crab</name>
    <name type="synonym">Neptunus trituberculatus</name>
    <dbReference type="NCBI Taxonomy" id="210409"/>
    <lineage>
        <taxon>Eukaryota</taxon>
        <taxon>Metazoa</taxon>
        <taxon>Ecdysozoa</taxon>
        <taxon>Arthropoda</taxon>
        <taxon>Crustacea</taxon>
        <taxon>Multicrustacea</taxon>
        <taxon>Malacostraca</taxon>
        <taxon>Eumalacostraca</taxon>
        <taxon>Eucarida</taxon>
        <taxon>Decapoda</taxon>
        <taxon>Pleocyemata</taxon>
        <taxon>Brachyura</taxon>
        <taxon>Eubrachyura</taxon>
        <taxon>Portunoidea</taxon>
        <taxon>Portunidae</taxon>
        <taxon>Portuninae</taxon>
        <taxon>Portunus</taxon>
    </lineage>
</organism>
<dbReference type="Proteomes" id="UP000324222">
    <property type="component" value="Unassembled WGS sequence"/>
</dbReference>
<gene>
    <name evidence="2" type="ORF">E2C01_029328</name>
</gene>